<dbReference type="PROSITE" id="PS51318">
    <property type="entry name" value="TAT"/>
    <property type="match status" value="1"/>
</dbReference>
<dbReference type="RefSeq" id="WP_318953167.1">
    <property type="nucleotide sequence ID" value="NZ_CP137555.1"/>
</dbReference>
<evidence type="ECO:0000313" key="4">
    <source>
        <dbReference type="Proteomes" id="UP001302477"/>
    </source>
</evidence>
<dbReference type="PANTHER" id="PTHR11908">
    <property type="entry name" value="XANTHINE DEHYDROGENASE"/>
    <property type="match status" value="1"/>
</dbReference>
<dbReference type="Pfam" id="PF02738">
    <property type="entry name" value="MoCoBD_1"/>
    <property type="match status" value="1"/>
</dbReference>
<dbReference type="InterPro" id="IPR046867">
    <property type="entry name" value="AldOxase/xan_DH_MoCoBD2"/>
</dbReference>
<gene>
    <name evidence="3" type="ORF">R5R33_13200</name>
</gene>
<reference evidence="3 4" key="1">
    <citation type="submission" date="2023-10" db="EMBL/GenBank/DDBJ databases">
        <title>Description of Microbulbifer bruguierae sp. nov., isolated from the sediments of mangrove plant Bruguiera sexangula and comparative genomic analyses of the genus Microbulbifer.</title>
        <authorList>
            <person name="Long M."/>
        </authorList>
    </citation>
    <scope>NUCLEOTIDE SEQUENCE [LARGE SCALE GENOMIC DNA]</scope>
    <source>
        <strain evidence="3 4">SPO729</strain>
    </source>
</reference>
<dbReference type="InterPro" id="IPR016208">
    <property type="entry name" value="Ald_Oxase/xanthine_DH-like"/>
</dbReference>
<dbReference type="EMBL" id="CP137555">
    <property type="protein sequence ID" value="WOX04691.1"/>
    <property type="molecule type" value="Genomic_DNA"/>
</dbReference>
<evidence type="ECO:0000313" key="3">
    <source>
        <dbReference type="EMBL" id="WOX04691.1"/>
    </source>
</evidence>
<name>A0AAU0MXE6_9GAMM</name>
<feature type="domain" description="Aldehyde oxidase/xanthine dehydrogenase first molybdopterin binding" evidence="1">
    <location>
        <begin position="254"/>
        <end position="488"/>
    </location>
</feature>
<dbReference type="GO" id="GO:0005506">
    <property type="term" value="F:iron ion binding"/>
    <property type="evidence" value="ECO:0007669"/>
    <property type="project" value="InterPro"/>
</dbReference>
<organism evidence="3 4">
    <name type="scientific">Microbulbifer pacificus</name>
    <dbReference type="NCBI Taxonomy" id="407164"/>
    <lineage>
        <taxon>Bacteria</taxon>
        <taxon>Pseudomonadati</taxon>
        <taxon>Pseudomonadota</taxon>
        <taxon>Gammaproteobacteria</taxon>
        <taxon>Cellvibrionales</taxon>
        <taxon>Microbulbiferaceae</taxon>
        <taxon>Microbulbifer</taxon>
    </lineage>
</organism>
<accession>A0AAU0MXE6</accession>
<dbReference type="KEGG" id="mpaf:R5R33_13200"/>
<proteinExistence type="predicted"/>
<dbReference type="Pfam" id="PF20256">
    <property type="entry name" value="MoCoBD_2"/>
    <property type="match status" value="1"/>
</dbReference>
<dbReference type="Gene3D" id="3.30.365.10">
    <property type="entry name" value="Aldehyde oxidase/xanthine dehydrogenase, molybdopterin binding domain"/>
    <property type="match status" value="4"/>
</dbReference>
<dbReference type="InterPro" id="IPR037165">
    <property type="entry name" value="AldOxase/xan_DH_Mopterin-bd_sf"/>
</dbReference>
<dbReference type="SUPFAM" id="SSF54665">
    <property type="entry name" value="CO dehydrogenase molybdoprotein N-domain-like"/>
    <property type="match status" value="1"/>
</dbReference>
<dbReference type="InterPro" id="IPR008274">
    <property type="entry name" value="AldOxase/xan_DH_MoCoBD1"/>
</dbReference>
<dbReference type="InterPro" id="IPR006311">
    <property type="entry name" value="TAT_signal"/>
</dbReference>
<dbReference type="Proteomes" id="UP001302477">
    <property type="component" value="Chromosome"/>
</dbReference>
<dbReference type="InterPro" id="IPR036856">
    <property type="entry name" value="Ald_Oxase/Xan_DH_a/b_sf"/>
</dbReference>
<keyword evidence="4" id="KW-1185">Reference proteome</keyword>
<feature type="domain" description="Aldehyde oxidase/xanthine dehydrogenase second molybdopterin binding" evidence="2">
    <location>
        <begin position="514"/>
        <end position="848"/>
    </location>
</feature>
<dbReference type="PANTHER" id="PTHR11908:SF123">
    <property type="entry name" value="ALDEHYDE OXIDOREDUCTASE MOLYBDENUM-BINDING SUBUNIT PAOC"/>
    <property type="match status" value="1"/>
</dbReference>
<dbReference type="GO" id="GO:0016491">
    <property type="term" value="F:oxidoreductase activity"/>
    <property type="evidence" value="ECO:0007669"/>
    <property type="project" value="InterPro"/>
</dbReference>
<sequence length="937" mass="104003">MDGFNPDRRNFIKLCTVAGITVFAAPALWQRGNARQSEIASDKLNWRGTGPVPAFRADGVAKVTGQKIFGRDFRARDMPGWKQQQHYAFVLRCNRTGRSFNGIDWSQLPADAQPYARVTAETLAEKKLHLPPFYGEAMLLPEGASPHYYGHAVAMLLFDDFEKYAIAKQALQFNEQVISYGEQTPPIERDPYASWRIIRVEGPQGPEGEDLYSPMQDGLFFPNYRNHKAEWPRAANQSGSVSERGIYYAQQIRGQTERESDTGNWHLVRGEYRTQIVDPMTMEPEAANVWFDGAQKTLHLVLTTQSPQDFQEFAAHMLAESAFATAIENIVVHSSVVGGGFGGKDHTIFPYYGLVAGLFGSAPVRLANNRFEQFQSGFKRHPFHMRNTLAVDKKSGKFQALISEMQVDGGGRQNFSPSVSMVGASAIQSIYYLPRNDISAVANQSMNVDSGSMRGYGTLQTMSAMEMMVNQAAQELGMDPIELRLRNAFQNGWRNTQGAVPKVGVRYRELLERAMEHPMWRERVARKQAFERENPGYLFGTGYAIATKDYGTGAAAPSAAVQFDAAGRLSLAVEFMEMGTGVATSQSMLLENILGRAADHCAVGEVDAWHALQQVQTESPYTMSQQYQDQNSTNPLWTPVTAMASAASMSSYFQSHATTQAAEILFQQGLLPAARRLWKTDEVEGAQAQWRDGKLHYRDFPPLTLPQLAAEAHRNGGVTGVMVHCFNRWDWTEADFVLDGRKWTWGIDGLALRRGGSAENVIADEYQVEKRRAVRYPETALNNAMVTYYAPTAALVEVAVNSGTGEVSIHGLQNYMDCGRTIVRPLVEGQIEGGVAMGIGHALYEYLPPLAEGAGNGTWNLNRYQVSLAKHVPVWNQQHDILPPATEKDPHKGIGEVVMIPIVAALVEAIYQATGKRFNEVPVTPEKLRRALNPQVL</sequence>
<dbReference type="SUPFAM" id="SSF56003">
    <property type="entry name" value="Molybdenum cofactor-binding domain"/>
    <property type="match status" value="1"/>
</dbReference>
<protein>
    <submittedName>
        <fullName evidence="3">Molybdopterin cofactor-binding domain-containing protein</fullName>
    </submittedName>
</protein>
<dbReference type="AlphaFoldDB" id="A0AAU0MXE6"/>
<evidence type="ECO:0000259" key="1">
    <source>
        <dbReference type="Pfam" id="PF02738"/>
    </source>
</evidence>
<evidence type="ECO:0000259" key="2">
    <source>
        <dbReference type="Pfam" id="PF20256"/>
    </source>
</evidence>